<feature type="region of interest" description="Disordered" evidence="1">
    <location>
        <begin position="433"/>
        <end position="452"/>
    </location>
</feature>
<accession>A0A481SG45</accession>
<sequence length="539" mass="57470">MTTKNQGPRHSLPAKPMVAPPTNDESTRDHGSLTDCCTLTGRDRQMEWNPLQWTNSSWPGHGWSTTPPFPTPALTASSLSSSSFYGEKSPVFAPTKAGQLARRSHDVPSMTSLPLARSFDDESSQPFPVNSHMGNGEQSFRPDPPCFGQYDGEIGSLSSSFSGLAMLDSQGQDSTRSMDSASYRNASTLTEPRPAAPLLIPMQPTGAGVPLTSVVETLSSKGSKAAAEDPETVAAAYKLSQWGIGIGPGINPKVASNHNGTPGRSRSTASEPPIVNTGNSGPMCVQPGDWICTSCGFVNSDVIPSNLLGIHISQTVMQRWEQQTERWGAMAAQSAGYGQDQAQHLEAQAQSQYSSQPYSNCDHYNGASSPYKVYSPQMSLTTNAQTTLGPVDYQPPELPQRSSDYTVRPMMDAGARMGLHRSATELHCPADYRTQHQQGSGGPSSTYSTAWSHATPGSASLLPKDIWAPAPKRPTLVPVDPEDLSREKRAKPQPIGTRSAATSGNTAASGKNIDLETAGRKDIDWISDSLTFSSAPAST</sequence>
<feature type="compositionally biased region" description="Low complexity" evidence="1">
    <location>
        <begin position="496"/>
        <end position="510"/>
    </location>
</feature>
<evidence type="ECO:0000313" key="2">
    <source>
        <dbReference type="EMBL" id="QBH67573.1"/>
    </source>
</evidence>
<organism evidence="2">
    <name type="scientific">Ustilago esculenta</name>
    <dbReference type="NCBI Taxonomy" id="185366"/>
    <lineage>
        <taxon>Eukaryota</taxon>
        <taxon>Fungi</taxon>
        <taxon>Dikarya</taxon>
        <taxon>Basidiomycota</taxon>
        <taxon>Ustilaginomycotina</taxon>
        <taxon>Ustilaginomycetes</taxon>
        <taxon>Ustilaginales</taxon>
        <taxon>Ustilaginaceae</taxon>
        <taxon>Ustilago</taxon>
    </lineage>
</organism>
<feature type="compositionally biased region" description="Polar residues" evidence="1">
    <location>
        <begin position="435"/>
        <end position="452"/>
    </location>
</feature>
<feature type="region of interest" description="Disordered" evidence="1">
    <location>
        <begin position="462"/>
        <end position="513"/>
    </location>
</feature>
<proteinExistence type="predicted"/>
<name>A0A481SG45_9BASI</name>
<reference evidence="2" key="1">
    <citation type="submission" date="2018-11" db="EMBL/GenBank/DDBJ databases">
        <title>The smut fungus Ustilago esculenta has a bipolar mating type system with three idiomorphs larger than 500 kb.</title>
        <authorList>
            <person name="Liang S.-W."/>
            <person name="Huang Y.-H."/>
            <person name="Chiu J.-Y."/>
            <person name="Tseng H.-W."/>
            <person name="Haung J.-H."/>
            <person name="Shen W.-C."/>
        </authorList>
    </citation>
    <scope>NUCLEOTIDE SEQUENCE</scope>
    <source>
        <strain evidence="2">UE_mtsf</strain>
    </source>
</reference>
<feature type="region of interest" description="Disordered" evidence="1">
    <location>
        <begin position="252"/>
        <end position="280"/>
    </location>
</feature>
<evidence type="ECO:0000256" key="1">
    <source>
        <dbReference type="SAM" id="MobiDB-lite"/>
    </source>
</evidence>
<feature type="region of interest" description="Disordered" evidence="1">
    <location>
        <begin position="1"/>
        <end position="37"/>
    </location>
</feature>
<feature type="compositionally biased region" description="Polar residues" evidence="1">
    <location>
        <begin position="254"/>
        <end position="280"/>
    </location>
</feature>
<dbReference type="EMBL" id="MK125513">
    <property type="protein sequence ID" value="QBH67573.1"/>
    <property type="molecule type" value="Genomic_DNA"/>
</dbReference>
<dbReference type="AlphaFoldDB" id="A0A481SG45"/>
<protein>
    <submittedName>
        <fullName evidence="2">RNA-binding protein</fullName>
    </submittedName>
</protein>
<gene>
    <name evidence="2" type="ORF">UEMT_2039</name>
</gene>